<protein>
    <submittedName>
        <fullName evidence="1">Uncharacterized protein</fullName>
    </submittedName>
</protein>
<comment type="caution">
    <text evidence="1">The sequence shown here is derived from an EMBL/GenBank/DDBJ whole genome shotgun (WGS) entry which is preliminary data.</text>
</comment>
<sequence length="72" mass="8191">MVGQCTSEESNSHCRVAIMICVFHSPGVKRGRDQWDTRLLMNGGLGFPMDKLLGIRRDMTTLFRFLTINVCE</sequence>
<dbReference type="EMBL" id="CM039427">
    <property type="protein sequence ID" value="KAI4354163.1"/>
    <property type="molecule type" value="Genomic_DNA"/>
</dbReference>
<reference evidence="1 2" key="1">
    <citation type="journal article" date="2022" name="DNA Res.">
        <title>Chromosomal-level genome assembly of the orchid tree Bauhinia variegata (Leguminosae; Cercidoideae) supports the allotetraploid origin hypothesis of Bauhinia.</title>
        <authorList>
            <person name="Zhong Y."/>
            <person name="Chen Y."/>
            <person name="Zheng D."/>
            <person name="Pang J."/>
            <person name="Liu Y."/>
            <person name="Luo S."/>
            <person name="Meng S."/>
            <person name="Qian L."/>
            <person name="Wei D."/>
            <person name="Dai S."/>
            <person name="Zhou R."/>
        </authorList>
    </citation>
    <scope>NUCLEOTIDE SEQUENCE [LARGE SCALE GENOMIC DNA]</scope>
    <source>
        <strain evidence="1">BV-YZ2020</strain>
    </source>
</reference>
<evidence type="ECO:0000313" key="2">
    <source>
        <dbReference type="Proteomes" id="UP000828941"/>
    </source>
</evidence>
<evidence type="ECO:0000313" key="1">
    <source>
        <dbReference type="EMBL" id="KAI4354163.1"/>
    </source>
</evidence>
<gene>
    <name evidence="1" type="ORF">L6164_003056</name>
</gene>
<proteinExistence type="predicted"/>
<name>A0ACB9Q081_BAUVA</name>
<organism evidence="1 2">
    <name type="scientific">Bauhinia variegata</name>
    <name type="common">Purple orchid tree</name>
    <name type="synonym">Phanera variegata</name>
    <dbReference type="NCBI Taxonomy" id="167791"/>
    <lineage>
        <taxon>Eukaryota</taxon>
        <taxon>Viridiplantae</taxon>
        <taxon>Streptophyta</taxon>
        <taxon>Embryophyta</taxon>
        <taxon>Tracheophyta</taxon>
        <taxon>Spermatophyta</taxon>
        <taxon>Magnoliopsida</taxon>
        <taxon>eudicotyledons</taxon>
        <taxon>Gunneridae</taxon>
        <taxon>Pentapetalae</taxon>
        <taxon>rosids</taxon>
        <taxon>fabids</taxon>
        <taxon>Fabales</taxon>
        <taxon>Fabaceae</taxon>
        <taxon>Cercidoideae</taxon>
        <taxon>Cercideae</taxon>
        <taxon>Bauhiniinae</taxon>
        <taxon>Bauhinia</taxon>
    </lineage>
</organism>
<keyword evidence="2" id="KW-1185">Reference proteome</keyword>
<dbReference type="Proteomes" id="UP000828941">
    <property type="component" value="Chromosome 2"/>
</dbReference>
<accession>A0ACB9Q081</accession>